<keyword evidence="2" id="KW-0378">Hydrolase</keyword>
<comment type="caution">
    <text evidence="4">The sequence shown here is derived from an EMBL/GenBank/DDBJ whole genome shotgun (WGS) entry which is preliminary data.</text>
</comment>
<dbReference type="SUPFAM" id="SSF52499">
    <property type="entry name" value="Isochorismatase-like hydrolases"/>
    <property type="match status" value="1"/>
</dbReference>
<dbReference type="AlphaFoldDB" id="A0AAD7AJF1"/>
<proteinExistence type="inferred from homology"/>
<dbReference type="InterPro" id="IPR050272">
    <property type="entry name" value="Isochorismatase-like_hydrls"/>
</dbReference>
<organism evidence="4 5">
    <name type="scientific">Mycena albidolilacea</name>
    <dbReference type="NCBI Taxonomy" id="1033008"/>
    <lineage>
        <taxon>Eukaryota</taxon>
        <taxon>Fungi</taxon>
        <taxon>Dikarya</taxon>
        <taxon>Basidiomycota</taxon>
        <taxon>Agaricomycotina</taxon>
        <taxon>Agaricomycetes</taxon>
        <taxon>Agaricomycetidae</taxon>
        <taxon>Agaricales</taxon>
        <taxon>Marasmiineae</taxon>
        <taxon>Mycenaceae</taxon>
        <taxon>Mycena</taxon>
    </lineage>
</organism>
<dbReference type="PANTHER" id="PTHR43540">
    <property type="entry name" value="PEROXYUREIDOACRYLATE/UREIDOACRYLATE AMIDOHYDROLASE-RELATED"/>
    <property type="match status" value="1"/>
</dbReference>
<evidence type="ECO:0000256" key="1">
    <source>
        <dbReference type="ARBA" id="ARBA00006336"/>
    </source>
</evidence>
<dbReference type="GO" id="GO:0016787">
    <property type="term" value="F:hydrolase activity"/>
    <property type="evidence" value="ECO:0007669"/>
    <property type="project" value="UniProtKB-KW"/>
</dbReference>
<evidence type="ECO:0000313" key="4">
    <source>
        <dbReference type="EMBL" id="KAJ7360747.1"/>
    </source>
</evidence>
<comment type="similarity">
    <text evidence="1">Belongs to the isochorismatase family.</text>
</comment>
<dbReference type="InterPro" id="IPR000868">
    <property type="entry name" value="Isochorismatase-like_dom"/>
</dbReference>
<reference evidence="4" key="1">
    <citation type="submission" date="2023-03" db="EMBL/GenBank/DDBJ databases">
        <title>Massive genome expansion in bonnet fungi (Mycena s.s.) driven by repeated elements and novel gene families across ecological guilds.</title>
        <authorList>
            <consortium name="Lawrence Berkeley National Laboratory"/>
            <person name="Harder C.B."/>
            <person name="Miyauchi S."/>
            <person name="Viragh M."/>
            <person name="Kuo A."/>
            <person name="Thoen E."/>
            <person name="Andreopoulos B."/>
            <person name="Lu D."/>
            <person name="Skrede I."/>
            <person name="Drula E."/>
            <person name="Henrissat B."/>
            <person name="Morin E."/>
            <person name="Kohler A."/>
            <person name="Barry K."/>
            <person name="LaButti K."/>
            <person name="Morin E."/>
            <person name="Salamov A."/>
            <person name="Lipzen A."/>
            <person name="Mereny Z."/>
            <person name="Hegedus B."/>
            <person name="Baldrian P."/>
            <person name="Stursova M."/>
            <person name="Weitz H."/>
            <person name="Taylor A."/>
            <person name="Grigoriev I.V."/>
            <person name="Nagy L.G."/>
            <person name="Martin F."/>
            <person name="Kauserud H."/>
        </authorList>
    </citation>
    <scope>NUCLEOTIDE SEQUENCE</scope>
    <source>
        <strain evidence="4">CBHHK002</strain>
    </source>
</reference>
<dbReference type="Gene3D" id="3.40.50.850">
    <property type="entry name" value="Isochorismatase-like"/>
    <property type="match status" value="1"/>
</dbReference>
<dbReference type="InterPro" id="IPR036380">
    <property type="entry name" value="Isochorismatase-like_sf"/>
</dbReference>
<dbReference type="EMBL" id="JARIHO010000005">
    <property type="protein sequence ID" value="KAJ7360747.1"/>
    <property type="molecule type" value="Genomic_DNA"/>
</dbReference>
<keyword evidence="5" id="KW-1185">Reference proteome</keyword>
<evidence type="ECO:0000313" key="5">
    <source>
        <dbReference type="Proteomes" id="UP001218218"/>
    </source>
</evidence>
<dbReference type="Pfam" id="PF00857">
    <property type="entry name" value="Isochorismatase"/>
    <property type="match status" value="1"/>
</dbReference>
<dbReference type="PANTHER" id="PTHR43540:SF15">
    <property type="entry name" value="BLR5631 PROTEIN"/>
    <property type="match status" value="1"/>
</dbReference>
<name>A0AAD7AJF1_9AGAR</name>
<feature type="domain" description="Isochorismatase-like" evidence="3">
    <location>
        <begin position="26"/>
        <end position="178"/>
    </location>
</feature>
<sequence>MSLPPKSFRAHVGISPSTVSLAARDSILVIIDAQNEYASGLLAVSQPNIAYSRPNILTLLQRYRAAHAPVAHVVHITPPGAPLFTPDTPLAEEFSELAPLERASPQSSGDFEAVVQKRFPGSFAETDLQDVITRAGPEVRKVVLVGYMAHVCVSTTAREAHQRGYDVVVVGDAIGDRDIPEVPGRSGTPGLGATGEEVTKMVILELADIFATVLKTEDVQ</sequence>
<evidence type="ECO:0000256" key="2">
    <source>
        <dbReference type="ARBA" id="ARBA00022801"/>
    </source>
</evidence>
<dbReference type="Proteomes" id="UP001218218">
    <property type="component" value="Unassembled WGS sequence"/>
</dbReference>
<protein>
    <submittedName>
        <fullName evidence="4">Isochorismatase-like protein</fullName>
    </submittedName>
</protein>
<evidence type="ECO:0000259" key="3">
    <source>
        <dbReference type="Pfam" id="PF00857"/>
    </source>
</evidence>
<gene>
    <name evidence="4" type="ORF">DFH08DRAFT_951402</name>
</gene>
<accession>A0AAD7AJF1</accession>